<reference evidence="3" key="1">
    <citation type="submission" date="2020-05" db="EMBL/GenBank/DDBJ databases">
        <title>Phylogenomic resolution of chytrid fungi.</title>
        <authorList>
            <person name="Stajich J.E."/>
            <person name="Amses K."/>
            <person name="Simmons R."/>
            <person name="Seto K."/>
            <person name="Myers J."/>
            <person name="Bonds A."/>
            <person name="Quandt C.A."/>
            <person name="Barry K."/>
            <person name="Liu P."/>
            <person name="Grigoriev I."/>
            <person name="Longcore J.E."/>
            <person name="James T.Y."/>
        </authorList>
    </citation>
    <scope>NUCLEOTIDE SEQUENCE</scope>
    <source>
        <strain evidence="3">JEL0513</strain>
    </source>
</reference>
<dbReference type="Proteomes" id="UP001211907">
    <property type="component" value="Unassembled WGS sequence"/>
</dbReference>
<feature type="region of interest" description="Disordered" evidence="1">
    <location>
        <begin position="634"/>
        <end position="664"/>
    </location>
</feature>
<dbReference type="InterPro" id="IPR016024">
    <property type="entry name" value="ARM-type_fold"/>
</dbReference>
<dbReference type="InterPro" id="IPR051177">
    <property type="entry name" value="CIK-Related_Protein"/>
</dbReference>
<gene>
    <name evidence="3" type="ORF">HK100_006596</name>
</gene>
<feature type="region of interest" description="Disordered" evidence="1">
    <location>
        <begin position="7"/>
        <end position="27"/>
    </location>
</feature>
<dbReference type="AlphaFoldDB" id="A0AAD5T671"/>
<dbReference type="SUPFAM" id="SSF48371">
    <property type="entry name" value="ARM repeat"/>
    <property type="match status" value="1"/>
</dbReference>
<dbReference type="InterPro" id="IPR011009">
    <property type="entry name" value="Kinase-like_dom_sf"/>
</dbReference>
<dbReference type="Gene3D" id="1.10.510.10">
    <property type="entry name" value="Transferase(Phosphotransferase) domain 1"/>
    <property type="match status" value="1"/>
</dbReference>
<dbReference type="EMBL" id="JADGJH010000306">
    <property type="protein sequence ID" value="KAJ3131250.1"/>
    <property type="molecule type" value="Genomic_DNA"/>
</dbReference>
<dbReference type="InterPro" id="IPR000719">
    <property type="entry name" value="Prot_kinase_dom"/>
</dbReference>
<proteinExistence type="predicted"/>
<evidence type="ECO:0000259" key="2">
    <source>
        <dbReference type="PROSITE" id="PS50011"/>
    </source>
</evidence>
<evidence type="ECO:0000313" key="3">
    <source>
        <dbReference type="EMBL" id="KAJ3131250.1"/>
    </source>
</evidence>
<accession>A0AAD5T671</accession>
<evidence type="ECO:0000256" key="1">
    <source>
        <dbReference type="SAM" id="MobiDB-lite"/>
    </source>
</evidence>
<dbReference type="PANTHER" id="PTHR12984:SF6">
    <property type="entry name" value="SCY1-LIKE PROTEIN 2"/>
    <property type="match status" value="1"/>
</dbReference>
<dbReference type="GO" id="GO:0004672">
    <property type="term" value="F:protein kinase activity"/>
    <property type="evidence" value="ECO:0007669"/>
    <property type="project" value="InterPro"/>
</dbReference>
<feature type="region of interest" description="Disordered" evidence="1">
    <location>
        <begin position="551"/>
        <end position="602"/>
    </location>
</feature>
<sequence>MLKWLGVSNGNSTVETQEPIGSGGPGGNWRVYSGRRRADGAPVAVFVAGSANAGAAVGAAIVRTAASRDAAARDRDETCAVLLRDAQIATRLRHPGLLAVVEPPVTGQQLVFASEPLRACLADLLTQGPRSDSSRSDIHSDNPLDIVDITRGLLSLLSALQFLHSNSWVHVGLAPDAVYINAKGDWKLAGFAFSQNASSAFSLGNYPPFCSPDLDFLAPECAMDAKCSAASDIWSLACLIFAVFNRGKPPISSNQNSHIYSTRIRQLEDPKFFDPYLNNVPAQLHSYLPRMMTRDPSRRLTLSEFCQSPFFENILVSTLAFLDAFVEKSSIDKAQFLKGLVKVLDKEFSTIIMPALKPIFKMTDPPQAIILLLSRMDIFTKKCTSSEAFKQDIMPLLYGALEINVPQVQEQAIKTIPQLTSKLDFTSVKSVLFPKVQNLYLSSPILSIRVAALIAIHSMLKVLDKFTIVEKVVPLLKQNKIHEQPALLVAILAVYDEVAKYVDKDAVAGEILPELWRMAVNRVLNIKQFNKFMGVIHALTARVESEHTKFLEETKSLESQHDPPREPDAPGQISSFTTLVSDSHRRSSIDSTNRSSSSAKVLPISQDGWDEFDAPTRNNTVPISWIKPTVLATASSSSITPPSATTSTRLSGVNNNSTPSRNQFQPHASATFAANAEGANVPKIAPPPAQQQATLNSGSKSFLPQQSFASFPQSSNTSFSNTLPNGLNNGNNGWQGGRNSGSGSSIGGVGSSGMLVPMTVGGGARNSKNEQNSNGNVAKRNAKLNEFDPFS</sequence>
<feature type="compositionally biased region" description="Polar residues" evidence="1">
    <location>
        <begin position="572"/>
        <end position="581"/>
    </location>
</feature>
<comment type="caution">
    <text evidence="3">The sequence shown here is derived from an EMBL/GenBank/DDBJ whole genome shotgun (WGS) entry which is preliminary data.</text>
</comment>
<feature type="compositionally biased region" description="Basic and acidic residues" evidence="1">
    <location>
        <begin position="551"/>
        <end position="568"/>
    </location>
</feature>
<protein>
    <recommendedName>
        <fullName evidence="2">Protein kinase domain-containing protein</fullName>
    </recommendedName>
</protein>
<dbReference type="Gene3D" id="1.25.10.10">
    <property type="entry name" value="Leucine-rich Repeat Variant"/>
    <property type="match status" value="1"/>
</dbReference>
<feature type="compositionally biased region" description="Polar residues" evidence="1">
    <location>
        <begin position="649"/>
        <end position="664"/>
    </location>
</feature>
<name>A0AAD5T671_9FUNG</name>
<keyword evidence="4" id="KW-1185">Reference proteome</keyword>
<dbReference type="InterPro" id="IPR011989">
    <property type="entry name" value="ARM-like"/>
</dbReference>
<evidence type="ECO:0000313" key="4">
    <source>
        <dbReference type="Proteomes" id="UP001211907"/>
    </source>
</evidence>
<feature type="domain" description="Protein kinase" evidence="2">
    <location>
        <begin position="14"/>
        <end position="311"/>
    </location>
</feature>
<feature type="region of interest" description="Disordered" evidence="1">
    <location>
        <begin position="680"/>
        <end position="791"/>
    </location>
</feature>
<feature type="compositionally biased region" description="Low complexity" evidence="1">
    <location>
        <begin position="701"/>
        <end position="715"/>
    </location>
</feature>
<feature type="compositionally biased region" description="Low complexity" evidence="1">
    <location>
        <begin position="634"/>
        <end position="648"/>
    </location>
</feature>
<feature type="compositionally biased region" description="Low complexity" evidence="1">
    <location>
        <begin position="589"/>
        <end position="598"/>
    </location>
</feature>
<organism evidence="3 4">
    <name type="scientific">Physocladia obscura</name>
    <dbReference type="NCBI Taxonomy" id="109957"/>
    <lineage>
        <taxon>Eukaryota</taxon>
        <taxon>Fungi</taxon>
        <taxon>Fungi incertae sedis</taxon>
        <taxon>Chytridiomycota</taxon>
        <taxon>Chytridiomycota incertae sedis</taxon>
        <taxon>Chytridiomycetes</taxon>
        <taxon>Chytridiales</taxon>
        <taxon>Chytriomycetaceae</taxon>
        <taxon>Physocladia</taxon>
    </lineage>
</organism>
<dbReference type="GO" id="GO:0005524">
    <property type="term" value="F:ATP binding"/>
    <property type="evidence" value="ECO:0007669"/>
    <property type="project" value="InterPro"/>
</dbReference>
<dbReference type="SUPFAM" id="SSF56112">
    <property type="entry name" value="Protein kinase-like (PK-like)"/>
    <property type="match status" value="1"/>
</dbReference>
<dbReference type="PROSITE" id="PS50011">
    <property type="entry name" value="PROTEIN_KINASE_DOM"/>
    <property type="match status" value="1"/>
</dbReference>
<dbReference type="Pfam" id="PF00069">
    <property type="entry name" value="Pkinase"/>
    <property type="match status" value="1"/>
</dbReference>
<feature type="compositionally biased region" description="Gly residues" evidence="1">
    <location>
        <begin position="733"/>
        <end position="751"/>
    </location>
</feature>
<dbReference type="PANTHER" id="PTHR12984">
    <property type="entry name" value="SCY1-RELATED S/T PROTEIN KINASE-LIKE"/>
    <property type="match status" value="1"/>
</dbReference>